<feature type="domain" description="Acetyl-coenzyme A synthetase N-terminal" evidence="9">
    <location>
        <begin position="45"/>
        <end position="94"/>
    </location>
</feature>
<dbReference type="RefSeq" id="WP_073614066.1">
    <property type="nucleotide sequence ID" value="NZ_FRFE01000013.1"/>
</dbReference>
<dbReference type="Gene3D" id="3.40.50.12780">
    <property type="entry name" value="N-terminal domain of ligase-like"/>
    <property type="match status" value="1"/>
</dbReference>
<keyword evidence="5" id="KW-0007">Acetylation</keyword>
<accession>A0A1M7Y9F8</accession>
<evidence type="ECO:0000259" key="8">
    <source>
        <dbReference type="Pfam" id="PF13193"/>
    </source>
</evidence>
<evidence type="ECO:0000259" key="9">
    <source>
        <dbReference type="Pfam" id="PF16177"/>
    </source>
</evidence>
<dbReference type="Pfam" id="PF00501">
    <property type="entry name" value="AMP-binding"/>
    <property type="match status" value="1"/>
</dbReference>
<evidence type="ECO:0000256" key="2">
    <source>
        <dbReference type="ARBA" id="ARBA00022598"/>
    </source>
</evidence>
<dbReference type="GO" id="GO:0003987">
    <property type="term" value="F:acetate-CoA ligase activity"/>
    <property type="evidence" value="ECO:0007669"/>
    <property type="project" value="UniProtKB-UniRule"/>
</dbReference>
<name>A0A1M7Y9F8_9BACT</name>
<keyword evidence="11" id="KW-1185">Reference proteome</keyword>
<proteinExistence type="inferred from homology"/>
<dbReference type="InterPro" id="IPR025110">
    <property type="entry name" value="AMP-bd_C"/>
</dbReference>
<keyword evidence="3" id="KW-0547">Nucleotide-binding</keyword>
<dbReference type="InterPro" id="IPR011904">
    <property type="entry name" value="Ac_CoA_lig"/>
</dbReference>
<evidence type="ECO:0000256" key="3">
    <source>
        <dbReference type="ARBA" id="ARBA00022741"/>
    </source>
</evidence>
<sequence length="678" mass="75600">MSDDSKIVSTSEAQIAVHWKEEELINPSEEFIAQANLTDKSIYERFSLANFPDYYTEFADLLTWYKKWDEVLDTSDAPCFKWFKGGKLNASYNCIDRHLAKNKNKTAIHFVAEPEDERVSHITYQELYTRVNEFAALLKNTAKLKRGDRVTIHMPMSAELPITMLACARIGVIHSVVFGGFSSSACADRVVDSNSRVLITMDSYYRAGKLLNHKEVDDEACALAEKGGQKVDTMLVWQRYPGKMSSPSPLVEGRDIIVNQELKKYYGALVEPEQMLAEEPLFLMYTSGTTGKPKGAQHGTGGYLAYVTAMSKYIQDIHPEDVYWCMADIGWITGHSFIVYGPLALCASSVIYEGVPTYPDAGRSWRIAQELDVNIFHTAPTAIRALRKVGPDEPQKYRYKFKHMTTVGEPIEPEVWRWYYNVVGRGEAAIVDTYWQTETGGFLCSTVPGIQPMKPGSAGPGVPGIHPIVFDETGEVLEPGCGKAGNICIQNPWPGMMQTVWGDRNRFVESYFGMYNKDRNSKKWQDWPYMTGDAAVVASDGYVRVLGRIDDVINVSGHRLGTKEIESAALTVPEVAEAAVVPVAHEIKGKEPELYVSLKPGIEATPELQKKVADAITFQIGKIAKCKNVWIVPDMPKTRSGKLMRRVLGAISNKGDVGNVMTLANPEIVEEIRKMVQG</sequence>
<evidence type="ECO:0000313" key="11">
    <source>
        <dbReference type="Proteomes" id="UP000184603"/>
    </source>
</evidence>
<evidence type="ECO:0000256" key="4">
    <source>
        <dbReference type="ARBA" id="ARBA00022840"/>
    </source>
</evidence>
<dbReference type="GO" id="GO:0016208">
    <property type="term" value="F:AMP binding"/>
    <property type="evidence" value="ECO:0007669"/>
    <property type="project" value="InterPro"/>
</dbReference>
<dbReference type="Pfam" id="PF16177">
    <property type="entry name" value="ACAS_N"/>
    <property type="match status" value="1"/>
</dbReference>
<evidence type="ECO:0000256" key="5">
    <source>
        <dbReference type="ARBA" id="ARBA00022990"/>
    </source>
</evidence>
<feature type="domain" description="AMP-dependent synthetase/ligase" evidence="7">
    <location>
        <begin position="96"/>
        <end position="499"/>
    </location>
</feature>
<evidence type="ECO:0000313" key="10">
    <source>
        <dbReference type="EMBL" id="SHO49275.1"/>
    </source>
</evidence>
<dbReference type="STRING" id="1121416.SAMN02745220_02773"/>
<organism evidence="10 11">
    <name type="scientific">Desulfopila aestuarii DSM 18488</name>
    <dbReference type="NCBI Taxonomy" id="1121416"/>
    <lineage>
        <taxon>Bacteria</taxon>
        <taxon>Pseudomonadati</taxon>
        <taxon>Thermodesulfobacteriota</taxon>
        <taxon>Desulfobulbia</taxon>
        <taxon>Desulfobulbales</taxon>
        <taxon>Desulfocapsaceae</taxon>
        <taxon>Desulfopila</taxon>
    </lineage>
</organism>
<dbReference type="InterPro" id="IPR045851">
    <property type="entry name" value="AMP-bd_C_sf"/>
</dbReference>
<dbReference type="GO" id="GO:0019427">
    <property type="term" value="P:acetyl-CoA biosynthetic process from acetate"/>
    <property type="evidence" value="ECO:0007669"/>
    <property type="project" value="UniProtKB-UniRule"/>
</dbReference>
<dbReference type="EMBL" id="FRFE01000013">
    <property type="protein sequence ID" value="SHO49275.1"/>
    <property type="molecule type" value="Genomic_DNA"/>
</dbReference>
<dbReference type="Pfam" id="PF13193">
    <property type="entry name" value="AMP-binding_C"/>
    <property type="match status" value="1"/>
</dbReference>
<dbReference type="Gene3D" id="3.30.300.30">
    <property type="match status" value="1"/>
</dbReference>
<dbReference type="PANTHER" id="PTHR24095">
    <property type="entry name" value="ACETYL-COENZYME A SYNTHETASE"/>
    <property type="match status" value="1"/>
</dbReference>
<dbReference type="InterPro" id="IPR042099">
    <property type="entry name" value="ANL_N_sf"/>
</dbReference>
<dbReference type="AlphaFoldDB" id="A0A1M7Y9F8"/>
<keyword evidence="4" id="KW-0067">ATP-binding</keyword>
<dbReference type="EC" id="6.2.1.1" evidence="6"/>
<comment type="similarity">
    <text evidence="1">Belongs to the ATP-dependent AMP-binding enzyme family.</text>
</comment>
<dbReference type="InterPro" id="IPR000873">
    <property type="entry name" value="AMP-dep_synth/lig_dom"/>
</dbReference>
<evidence type="ECO:0000256" key="6">
    <source>
        <dbReference type="NCBIfam" id="TIGR02188"/>
    </source>
</evidence>
<evidence type="ECO:0000259" key="7">
    <source>
        <dbReference type="Pfam" id="PF00501"/>
    </source>
</evidence>
<dbReference type="PROSITE" id="PS00455">
    <property type="entry name" value="AMP_BINDING"/>
    <property type="match status" value="1"/>
</dbReference>
<dbReference type="SUPFAM" id="SSF56801">
    <property type="entry name" value="Acetyl-CoA synthetase-like"/>
    <property type="match status" value="1"/>
</dbReference>
<dbReference type="FunFam" id="3.40.50.12780:FF:000001">
    <property type="entry name" value="Acetyl-coenzyme A synthetase"/>
    <property type="match status" value="1"/>
</dbReference>
<keyword evidence="2" id="KW-0436">Ligase</keyword>
<dbReference type="InterPro" id="IPR020845">
    <property type="entry name" value="AMP-binding_CS"/>
</dbReference>
<dbReference type="OrthoDB" id="9801302at2"/>
<feature type="domain" description="AMP-binding enzyme C-terminal" evidence="8">
    <location>
        <begin position="564"/>
        <end position="642"/>
    </location>
</feature>
<dbReference type="PANTHER" id="PTHR24095:SF14">
    <property type="entry name" value="ACETYL-COENZYME A SYNTHETASE 1"/>
    <property type="match status" value="1"/>
</dbReference>
<protein>
    <recommendedName>
        <fullName evidence="6">Acetate--CoA ligase</fullName>
        <ecNumber evidence="6">6.2.1.1</ecNumber>
    </recommendedName>
</protein>
<dbReference type="InterPro" id="IPR032387">
    <property type="entry name" value="ACAS_N"/>
</dbReference>
<dbReference type="NCBIfam" id="TIGR02188">
    <property type="entry name" value="Ac_CoA_lig_AcsA"/>
    <property type="match status" value="1"/>
</dbReference>
<dbReference type="NCBIfam" id="NF001208">
    <property type="entry name" value="PRK00174.1"/>
    <property type="match status" value="1"/>
</dbReference>
<reference evidence="10 11" key="1">
    <citation type="submission" date="2016-12" db="EMBL/GenBank/DDBJ databases">
        <authorList>
            <person name="Song W.-J."/>
            <person name="Kurnit D.M."/>
        </authorList>
    </citation>
    <scope>NUCLEOTIDE SEQUENCE [LARGE SCALE GENOMIC DNA]</scope>
    <source>
        <strain evidence="10 11">DSM 18488</strain>
    </source>
</reference>
<evidence type="ECO:0000256" key="1">
    <source>
        <dbReference type="ARBA" id="ARBA00006432"/>
    </source>
</evidence>
<dbReference type="GO" id="GO:0005524">
    <property type="term" value="F:ATP binding"/>
    <property type="evidence" value="ECO:0007669"/>
    <property type="project" value="UniProtKB-KW"/>
</dbReference>
<gene>
    <name evidence="10" type="ORF">SAMN02745220_02773</name>
</gene>
<dbReference type="Proteomes" id="UP000184603">
    <property type="component" value="Unassembled WGS sequence"/>
</dbReference>